<dbReference type="EMBL" id="JARPUR010000004">
    <property type="protein sequence ID" value="KAK4877462.1"/>
    <property type="molecule type" value="Genomic_DNA"/>
</dbReference>
<organism evidence="2 3">
    <name type="scientific">Aquatica leii</name>
    <dbReference type="NCBI Taxonomy" id="1421715"/>
    <lineage>
        <taxon>Eukaryota</taxon>
        <taxon>Metazoa</taxon>
        <taxon>Ecdysozoa</taxon>
        <taxon>Arthropoda</taxon>
        <taxon>Hexapoda</taxon>
        <taxon>Insecta</taxon>
        <taxon>Pterygota</taxon>
        <taxon>Neoptera</taxon>
        <taxon>Endopterygota</taxon>
        <taxon>Coleoptera</taxon>
        <taxon>Polyphaga</taxon>
        <taxon>Elateriformia</taxon>
        <taxon>Elateroidea</taxon>
        <taxon>Lampyridae</taxon>
        <taxon>Luciolinae</taxon>
        <taxon>Aquatica</taxon>
    </lineage>
</organism>
<evidence type="ECO:0000313" key="2">
    <source>
        <dbReference type="EMBL" id="KAK4877462.1"/>
    </source>
</evidence>
<name>A0AAN7PVW8_9COLE</name>
<accession>A0AAN7PVW8</accession>
<protein>
    <submittedName>
        <fullName evidence="2">Uncharacterized protein</fullName>
    </submittedName>
</protein>
<keyword evidence="3" id="KW-1185">Reference proteome</keyword>
<feature type="signal peptide" evidence="1">
    <location>
        <begin position="1"/>
        <end position="20"/>
    </location>
</feature>
<dbReference type="Proteomes" id="UP001353858">
    <property type="component" value="Unassembled WGS sequence"/>
</dbReference>
<sequence>MEKALPIVFCIILTCGFLTALPMLSEVDDDYEVIKVNNTNGTAHDLYVIRTIVYEVGILTDANNDTDVDESFEEIDFKFYDPKHNHSAFNLSSILMPIETNVTGEIITSITNGSFGPIIPNYFVKQLVNLSTSDPQEEKEIIKHLPVNLGIN</sequence>
<keyword evidence="1" id="KW-0732">Signal</keyword>
<feature type="chain" id="PRO_5042958017" evidence="1">
    <location>
        <begin position="21"/>
        <end position="152"/>
    </location>
</feature>
<evidence type="ECO:0000256" key="1">
    <source>
        <dbReference type="SAM" id="SignalP"/>
    </source>
</evidence>
<evidence type="ECO:0000313" key="3">
    <source>
        <dbReference type="Proteomes" id="UP001353858"/>
    </source>
</evidence>
<reference evidence="3" key="1">
    <citation type="submission" date="2023-01" db="EMBL/GenBank/DDBJ databases">
        <title>Key to firefly adult light organ development and bioluminescence: homeobox transcription factors regulate luciferase expression and transportation to peroxisome.</title>
        <authorList>
            <person name="Fu X."/>
        </authorList>
    </citation>
    <scope>NUCLEOTIDE SEQUENCE [LARGE SCALE GENOMIC DNA]</scope>
</reference>
<comment type="caution">
    <text evidence="2">The sequence shown here is derived from an EMBL/GenBank/DDBJ whole genome shotgun (WGS) entry which is preliminary data.</text>
</comment>
<gene>
    <name evidence="2" type="ORF">RN001_009968</name>
</gene>
<proteinExistence type="predicted"/>
<dbReference type="AlphaFoldDB" id="A0AAN7PVW8"/>